<sequence>MKKMPDNQIAFYQSPEGSVSIEVLYAEENIWLTQKRMAELFGCSTDNISLHLKNFKELRKNLEQHCIPETIFDMTIDDYEDFLDQRRRLMAKKIENFYKNFNNDINDENKDDINDYIALISGGENDSVEFKSSLRWDYNQKNTNKVMEYIIAKTISAFLNSNGGKLLIGVSDDGKILGLENDYI</sequence>
<comment type="caution">
    <text evidence="2">The sequence shown here is derived from an EMBL/GenBank/DDBJ whole genome shotgun (WGS) entry which is preliminary data.</text>
</comment>
<gene>
    <name evidence="2" type="ORF">AUJ35_03150</name>
</gene>
<dbReference type="AlphaFoldDB" id="A0A1J4T5Z8"/>
<evidence type="ECO:0000259" key="1">
    <source>
        <dbReference type="Pfam" id="PF04326"/>
    </source>
</evidence>
<proteinExistence type="predicted"/>
<dbReference type="PANTHER" id="PTHR35810">
    <property type="entry name" value="CYTOPLASMIC PROTEIN-RELATED"/>
    <property type="match status" value="1"/>
</dbReference>
<dbReference type="Gene3D" id="3.30.950.30">
    <property type="entry name" value="Schlafen, AAA domain"/>
    <property type="match status" value="1"/>
</dbReference>
<organism evidence="2 3">
    <name type="scientific">Candidatus Falkowbacteria bacterium CG1_02_41_21</name>
    <dbReference type="NCBI Taxonomy" id="1805147"/>
    <lineage>
        <taxon>Bacteria</taxon>
        <taxon>Candidatus Falkowiibacteriota</taxon>
    </lineage>
</organism>
<protein>
    <recommendedName>
        <fullName evidence="1">Schlafen AlbA-2 domain-containing protein</fullName>
    </recommendedName>
</protein>
<dbReference type="EMBL" id="MNUV01000057">
    <property type="protein sequence ID" value="OIO06912.1"/>
    <property type="molecule type" value="Genomic_DNA"/>
</dbReference>
<dbReference type="InterPro" id="IPR038461">
    <property type="entry name" value="Schlafen_AlbA_2_dom_sf"/>
</dbReference>
<feature type="domain" description="Schlafen AlbA-2" evidence="1">
    <location>
        <begin position="124"/>
        <end position="181"/>
    </location>
</feature>
<evidence type="ECO:0000313" key="2">
    <source>
        <dbReference type="EMBL" id="OIO06912.1"/>
    </source>
</evidence>
<dbReference type="PANTHER" id="PTHR35810:SF1">
    <property type="entry name" value="CYTOPLASMIC PROTEIN"/>
    <property type="match status" value="1"/>
</dbReference>
<reference evidence="2 3" key="1">
    <citation type="journal article" date="2016" name="Environ. Microbiol.">
        <title>Genomic resolution of a cold subsurface aquifer community provides metabolic insights for novel microbes adapted to high CO concentrations.</title>
        <authorList>
            <person name="Probst A.J."/>
            <person name="Castelle C.J."/>
            <person name="Singh A."/>
            <person name="Brown C.T."/>
            <person name="Anantharaman K."/>
            <person name="Sharon I."/>
            <person name="Hug L.A."/>
            <person name="Burstein D."/>
            <person name="Emerson J.B."/>
            <person name="Thomas B.C."/>
            <person name="Banfield J.F."/>
        </authorList>
    </citation>
    <scope>NUCLEOTIDE SEQUENCE [LARGE SCALE GENOMIC DNA]</scope>
    <source>
        <strain evidence="2">CG1_02_41_21</strain>
    </source>
</reference>
<dbReference type="InterPro" id="IPR007421">
    <property type="entry name" value="Schlafen_AlbA_2_dom"/>
</dbReference>
<dbReference type="Pfam" id="PF04326">
    <property type="entry name" value="SLFN_AlbA_2"/>
    <property type="match status" value="1"/>
</dbReference>
<evidence type="ECO:0000313" key="3">
    <source>
        <dbReference type="Proteomes" id="UP000182860"/>
    </source>
</evidence>
<dbReference type="Proteomes" id="UP000182860">
    <property type="component" value="Unassembled WGS sequence"/>
</dbReference>
<name>A0A1J4T5Z8_9BACT</name>
<accession>A0A1J4T5Z8</accession>